<reference evidence="3" key="1">
    <citation type="journal article" date="2019" name="Int. J. Syst. Evol. Microbiol.">
        <title>The Global Catalogue of Microorganisms (GCM) 10K type strain sequencing project: providing services to taxonomists for standard genome sequencing and annotation.</title>
        <authorList>
            <consortium name="The Broad Institute Genomics Platform"/>
            <consortium name="The Broad Institute Genome Sequencing Center for Infectious Disease"/>
            <person name="Wu L."/>
            <person name="Ma J."/>
        </authorList>
    </citation>
    <scope>NUCLEOTIDE SEQUENCE [LARGE SCALE GENOMIC DNA]</scope>
    <source>
        <strain evidence="3">KCTC 23314</strain>
    </source>
</reference>
<feature type="transmembrane region" description="Helical" evidence="1">
    <location>
        <begin position="59"/>
        <end position="79"/>
    </location>
</feature>
<dbReference type="PANTHER" id="PTHR37304">
    <property type="entry name" value="MEMBRANE PROTEIN-RELATED"/>
    <property type="match status" value="1"/>
</dbReference>
<dbReference type="InterPro" id="IPR007211">
    <property type="entry name" value="DUF378"/>
</dbReference>
<dbReference type="PANTHER" id="PTHR37304:SF1">
    <property type="entry name" value="MEMBRANE PROTEIN"/>
    <property type="match status" value="1"/>
</dbReference>
<comment type="caution">
    <text evidence="2">The sequence shown here is derived from an EMBL/GenBank/DDBJ whole genome shotgun (WGS) entry which is preliminary data.</text>
</comment>
<protein>
    <recommendedName>
        <fullName evidence="4">DUF378 domain-containing protein</fullName>
    </recommendedName>
</protein>
<dbReference type="Proteomes" id="UP000626210">
    <property type="component" value="Unassembled WGS sequence"/>
</dbReference>
<evidence type="ECO:0000313" key="2">
    <source>
        <dbReference type="EMBL" id="GHD04893.1"/>
    </source>
</evidence>
<name>A0ABQ3GGG1_9BURK</name>
<keyword evidence="1" id="KW-1133">Transmembrane helix</keyword>
<proteinExistence type="predicted"/>
<feature type="transmembrane region" description="Helical" evidence="1">
    <location>
        <begin position="25"/>
        <end position="53"/>
    </location>
</feature>
<dbReference type="EMBL" id="BMYK01000058">
    <property type="protein sequence ID" value="GHD04893.1"/>
    <property type="molecule type" value="Genomic_DNA"/>
</dbReference>
<organism evidence="2 3">
    <name type="scientific">Pseudorhodoferax aquiterrae</name>
    <dbReference type="NCBI Taxonomy" id="747304"/>
    <lineage>
        <taxon>Bacteria</taxon>
        <taxon>Pseudomonadati</taxon>
        <taxon>Pseudomonadota</taxon>
        <taxon>Betaproteobacteria</taxon>
        <taxon>Burkholderiales</taxon>
        <taxon>Comamonadaceae</taxon>
    </lineage>
</organism>
<sequence length="83" mass="8875">MPTSYSTAASTTVPVRVRTFSALDYIALVLLIVGGVNWGLVGLFGFDLVAAIFGVMTPFARIVYVLVGLSAIYGISILFRRST</sequence>
<gene>
    <name evidence="2" type="ORF">GCM10007320_66290</name>
</gene>
<accession>A0ABQ3GGG1</accession>
<keyword evidence="1" id="KW-0812">Transmembrane</keyword>
<dbReference type="Pfam" id="PF04070">
    <property type="entry name" value="DUF378"/>
    <property type="match status" value="1"/>
</dbReference>
<evidence type="ECO:0000313" key="3">
    <source>
        <dbReference type="Proteomes" id="UP000626210"/>
    </source>
</evidence>
<dbReference type="RefSeq" id="WP_189691130.1">
    <property type="nucleotide sequence ID" value="NZ_BMYK01000058.1"/>
</dbReference>
<evidence type="ECO:0000256" key="1">
    <source>
        <dbReference type="SAM" id="Phobius"/>
    </source>
</evidence>
<keyword evidence="3" id="KW-1185">Reference proteome</keyword>
<keyword evidence="1" id="KW-0472">Membrane</keyword>
<evidence type="ECO:0008006" key="4">
    <source>
        <dbReference type="Google" id="ProtNLM"/>
    </source>
</evidence>